<dbReference type="eggNOG" id="COG3678">
    <property type="taxonomic scope" value="Bacteria"/>
</dbReference>
<dbReference type="InterPro" id="IPR025961">
    <property type="entry name" value="Metal_resist"/>
</dbReference>
<dbReference type="Pfam" id="PF13801">
    <property type="entry name" value="Metal_resist"/>
    <property type="match status" value="1"/>
</dbReference>
<dbReference type="Proteomes" id="UP000001784">
    <property type="component" value="Chromosome"/>
</dbReference>
<dbReference type="HOGENOM" id="CLU_1608236_0_0_7"/>
<dbReference type="InterPro" id="IPR012899">
    <property type="entry name" value="LTXXQ"/>
</dbReference>
<dbReference type="PANTHER" id="PTHR38102:SF1">
    <property type="entry name" value="PERIPLASMIC CHAPERONE SPY"/>
    <property type="match status" value="1"/>
</dbReference>
<dbReference type="CDD" id="cd09916">
    <property type="entry name" value="CpxP_like"/>
    <property type="match status" value="1"/>
</dbReference>
<dbReference type="KEGG" id="sfu:Sfum_3119"/>
<evidence type="ECO:0000313" key="6">
    <source>
        <dbReference type="EMBL" id="ABK18792.1"/>
    </source>
</evidence>
<evidence type="ECO:0000256" key="1">
    <source>
        <dbReference type="ARBA" id="ARBA00004418"/>
    </source>
</evidence>
<keyword evidence="7" id="KW-1185">Reference proteome</keyword>
<dbReference type="EMBL" id="CP000478">
    <property type="protein sequence ID" value="ABK18792.1"/>
    <property type="molecule type" value="Genomic_DNA"/>
</dbReference>
<comment type="subcellular location">
    <subcellularLocation>
        <location evidence="1">Periplasm</location>
    </subcellularLocation>
</comment>
<evidence type="ECO:0000313" key="7">
    <source>
        <dbReference type="Proteomes" id="UP000001784"/>
    </source>
</evidence>
<proteinExistence type="inferred from homology"/>
<sequence length="164" mass="17632">MKKIALVSILVLFTMASVGASVAAAGPRGHGGGGGYGGCMLGTLLSLNLSEAQKHDVAVIMKSNRDEFRTVVGQMREAKKALFDRINAEPLDEEAIRQAVRQLATVGEQAAVLRGRALSEIKGVLTPEQRAALAEQRAHFGAMFEGRGHRGNFLLDDWIDKYGK</sequence>
<evidence type="ECO:0000256" key="2">
    <source>
        <dbReference type="ARBA" id="ARBA00008441"/>
    </source>
</evidence>
<feature type="signal peptide" evidence="5">
    <location>
        <begin position="1"/>
        <end position="20"/>
    </location>
</feature>
<dbReference type="AlphaFoldDB" id="A0LMZ0"/>
<evidence type="ECO:0000256" key="3">
    <source>
        <dbReference type="ARBA" id="ARBA00022729"/>
    </source>
</evidence>
<evidence type="ECO:0000256" key="5">
    <source>
        <dbReference type="SAM" id="SignalP"/>
    </source>
</evidence>
<evidence type="ECO:0000256" key="4">
    <source>
        <dbReference type="ARBA" id="ARBA00022764"/>
    </source>
</evidence>
<dbReference type="InterPro" id="IPR052211">
    <property type="entry name" value="Cpx_auxiliary_protein"/>
</dbReference>
<name>A0LMZ0_SYNFM</name>
<evidence type="ECO:0008006" key="8">
    <source>
        <dbReference type="Google" id="ProtNLM"/>
    </source>
</evidence>
<keyword evidence="4" id="KW-0574">Periplasm</keyword>
<dbReference type="GO" id="GO:0030288">
    <property type="term" value="C:outer membrane-bounded periplasmic space"/>
    <property type="evidence" value="ECO:0007669"/>
    <property type="project" value="TreeGrafter"/>
</dbReference>
<dbReference type="STRING" id="335543.Sfum_3119"/>
<comment type="similarity">
    <text evidence="2">Belongs to the CpxP/Spy family.</text>
</comment>
<dbReference type="GO" id="GO:0051082">
    <property type="term" value="F:unfolded protein binding"/>
    <property type="evidence" value="ECO:0007669"/>
    <property type="project" value="TreeGrafter"/>
</dbReference>
<organism evidence="6 7">
    <name type="scientific">Syntrophobacter fumaroxidans (strain DSM 10017 / MPOB)</name>
    <dbReference type="NCBI Taxonomy" id="335543"/>
    <lineage>
        <taxon>Bacteria</taxon>
        <taxon>Pseudomonadati</taxon>
        <taxon>Thermodesulfobacteriota</taxon>
        <taxon>Syntrophobacteria</taxon>
        <taxon>Syntrophobacterales</taxon>
        <taxon>Syntrophobacteraceae</taxon>
        <taxon>Syntrophobacter</taxon>
    </lineage>
</organism>
<gene>
    <name evidence="6" type="ordered locus">Sfum_3119</name>
</gene>
<dbReference type="InParanoid" id="A0LMZ0"/>
<reference evidence="6 7" key="1">
    <citation type="submission" date="2006-10" db="EMBL/GenBank/DDBJ databases">
        <title>Complete sequence of Syntrophobacter fumaroxidans MPOB.</title>
        <authorList>
            <consortium name="US DOE Joint Genome Institute"/>
            <person name="Copeland A."/>
            <person name="Lucas S."/>
            <person name="Lapidus A."/>
            <person name="Barry K."/>
            <person name="Detter J.C."/>
            <person name="Glavina del Rio T."/>
            <person name="Hammon N."/>
            <person name="Israni S."/>
            <person name="Pitluck S."/>
            <person name="Goltsman E.G."/>
            <person name="Martinez M."/>
            <person name="Schmutz J."/>
            <person name="Larimer F."/>
            <person name="Land M."/>
            <person name="Hauser L."/>
            <person name="Kyrpides N."/>
            <person name="Kim E."/>
            <person name="Boone D.R."/>
            <person name="Brockman F."/>
            <person name="Culley D."/>
            <person name="Ferry J."/>
            <person name="Gunsalus R."/>
            <person name="McInerney M.J."/>
            <person name="Morrison M."/>
            <person name="Plugge C."/>
            <person name="Rohlin L."/>
            <person name="Scholten J."/>
            <person name="Sieber J."/>
            <person name="Stams A.J.M."/>
            <person name="Worm P."/>
            <person name="Henstra A.M."/>
            <person name="Richardson P."/>
        </authorList>
    </citation>
    <scope>NUCLEOTIDE SEQUENCE [LARGE SCALE GENOMIC DNA]</scope>
    <source>
        <strain evidence="7">DSM 10017 / MPOB</strain>
    </source>
</reference>
<dbReference type="Gene3D" id="1.20.120.1490">
    <property type="match status" value="1"/>
</dbReference>
<dbReference type="PANTHER" id="PTHR38102">
    <property type="entry name" value="PERIPLASMIC CHAPERONE SPY"/>
    <property type="match status" value="1"/>
</dbReference>
<keyword evidence="3 5" id="KW-0732">Signal</keyword>
<protein>
    <recommendedName>
        <fullName evidence="8">Periplasmic heavy metal sensor</fullName>
    </recommendedName>
</protein>
<feature type="chain" id="PRO_5002626874" description="Periplasmic heavy metal sensor" evidence="5">
    <location>
        <begin position="21"/>
        <end position="164"/>
    </location>
</feature>
<accession>A0LMZ0</accession>